<dbReference type="CDD" id="cd08562">
    <property type="entry name" value="GDPD_EcUgpQ_like"/>
    <property type="match status" value="1"/>
</dbReference>
<dbReference type="RefSeq" id="WP_251937445.1">
    <property type="nucleotide sequence ID" value="NZ_CP098747.1"/>
</dbReference>
<keyword evidence="3" id="KW-1185">Reference proteome</keyword>
<dbReference type="InterPro" id="IPR017946">
    <property type="entry name" value="PLC-like_Pdiesterase_TIM-brl"/>
</dbReference>
<dbReference type="InterPro" id="IPR030395">
    <property type="entry name" value="GP_PDE_dom"/>
</dbReference>
<sequence>MMHSVLDQLPQIMGHRGACGHAPENTLSSIEMAATLGSKFIEIDVCVTKDNIAVIHHDTDVDRCTNGHGPVLLKTLEEIKLLDASIQFSPHFTGEKIPTLKEAILTIQKLGLGLNLELKPCKGWQIPTTERVAAELQEYLPENVPLLVSSFNIEALKKLGSLMPDVPLGYLTEAIPPDWERRLVEAGCASLHCEKDFVTKENVTAVKAAGYKFLVYTVNDPEMANRFLDWGVDSVITDFPDRLFAGLQHIKTG</sequence>
<proteinExistence type="predicted"/>
<protein>
    <submittedName>
        <fullName evidence="2">Glycerophosphoryl diester phosphodiesterase</fullName>
    </submittedName>
</protein>
<organism evidence="2 3">
    <name type="scientific">Sneathiella marina</name>
    <dbReference type="NCBI Taxonomy" id="2950108"/>
    <lineage>
        <taxon>Bacteria</taxon>
        <taxon>Pseudomonadati</taxon>
        <taxon>Pseudomonadota</taxon>
        <taxon>Alphaproteobacteria</taxon>
        <taxon>Sneathiellales</taxon>
        <taxon>Sneathiellaceae</taxon>
        <taxon>Sneathiella</taxon>
    </lineage>
</organism>
<dbReference type="Pfam" id="PF03009">
    <property type="entry name" value="GDPD"/>
    <property type="match status" value="1"/>
</dbReference>
<dbReference type="PANTHER" id="PTHR46211:SF1">
    <property type="entry name" value="GLYCEROPHOSPHODIESTER PHOSPHODIESTERASE, CYTOPLASMIC"/>
    <property type="match status" value="1"/>
</dbReference>
<evidence type="ECO:0000313" key="2">
    <source>
        <dbReference type="EMBL" id="USG63011.1"/>
    </source>
</evidence>
<name>A0ABY4WEE8_9PROT</name>
<evidence type="ECO:0000259" key="1">
    <source>
        <dbReference type="PROSITE" id="PS51704"/>
    </source>
</evidence>
<dbReference type="SUPFAM" id="SSF51695">
    <property type="entry name" value="PLC-like phosphodiesterases"/>
    <property type="match status" value="1"/>
</dbReference>
<feature type="domain" description="GP-PDE" evidence="1">
    <location>
        <begin position="10"/>
        <end position="247"/>
    </location>
</feature>
<dbReference type="Proteomes" id="UP001056291">
    <property type="component" value="Chromosome"/>
</dbReference>
<dbReference type="EMBL" id="CP098747">
    <property type="protein sequence ID" value="USG63011.1"/>
    <property type="molecule type" value="Genomic_DNA"/>
</dbReference>
<dbReference type="PROSITE" id="PS51704">
    <property type="entry name" value="GP_PDE"/>
    <property type="match status" value="1"/>
</dbReference>
<accession>A0ABY4WEE8</accession>
<dbReference type="Gene3D" id="3.20.20.190">
    <property type="entry name" value="Phosphatidylinositol (PI) phosphodiesterase"/>
    <property type="match status" value="1"/>
</dbReference>
<dbReference type="PANTHER" id="PTHR46211">
    <property type="entry name" value="GLYCEROPHOSPHORYL DIESTER PHOSPHODIESTERASE"/>
    <property type="match status" value="1"/>
</dbReference>
<reference evidence="2" key="1">
    <citation type="submission" date="2022-06" db="EMBL/GenBank/DDBJ databases">
        <title>Sneathiella actinostolidae sp. nov., isolated from a sea anemonein the Western Pacific Ocean.</title>
        <authorList>
            <person name="Wei M.J."/>
        </authorList>
    </citation>
    <scope>NUCLEOTIDE SEQUENCE</scope>
    <source>
        <strain evidence="2">PHK-P5</strain>
    </source>
</reference>
<gene>
    <name evidence="2" type="ORF">NBZ79_08470</name>
</gene>
<evidence type="ECO:0000313" key="3">
    <source>
        <dbReference type="Proteomes" id="UP001056291"/>
    </source>
</evidence>